<dbReference type="EMBL" id="WJXW01000008">
    <property type="protein sequence ID" value="KAF9733513.1"/>
    <property type="molecule type" value="Genomic_DNA"/>
</dbReference>
<evidence type="ECO:0000256" key="1">
    <source>
        <dbReference type="SAM" id="MobiDB-lite"/>
    </source>
</evidence>
<reference evidence="3" key="1">
    <citation type="journal article" date="2020" name="Mol. Plant Microbe Interact.">
        <title>Genome Sequence of the Biocontrol Agent Coniothyrium minitans strain Conio (IMI 134523).</title>
        <authorList>
            <person name="Patel D."/>
            <person name="Shittu T.A."/>
            <person name="Baroncelli R."/>
            <person name="Muthumeenakshi S."/>
            <person name="Osborne T.H."/>
            <person name="Janganan T.K."/>
            <person name="Sreenivasaprasad S."/>
        </authorList>
    </citation>
    <scope>NUCLEOTIDE SEQUENCE</scope>
    <source>
        <strain evidence="3">Conio</strain>
    </source>
</reference>
<keyword evidence="2" id="KW-0812">Transmembrane</keyword>
<organism evidence="3 4">
    <name type="scientific">Paraphaeosphaeria minitans</name>
    <dbReference type="NCBI Taxonomy" id="565426"/>
    <lineage>
        <taxon>Eukaryota</taxon>
        <taxon>Fungi</taxon>
        <taxon>Dikarya</taxon>
        <taxon>Ascomycota</taxon>
        <taxon>Pezizomycotina</taxon>
        <taxon>Dothideomycetes</taxon>
        <taxon>Pleosporomycetidae</taxon>
        <taxon>Pleosporales</taxon>
        <taxon>Massarineae</taxon>
        <taxon>Didymosphaeriaceae</taxon>
        <taxon>Paraphaeosphaeria</taxon>
    </lineage>
</organism>
<gene>
    <name evidence="3" type="ORF">PMIN01_07856</name>
</gene>
<protein>
    <submittedName>
        <fullName evidence="3">Uncharacterized protein</fullName>
    </submittedName>
</protein>
<feature type="region of interest" description="Disordered" evidence="1">
    <location>
        <begin position="1"/>
        <end position="25"/>
    </location>
</feature>
<dbReference type="AlphaFoldDB" id="A0A9P6GEA3"/>
<name>A0A9P6GEA3_9PLEO</name>
<proteinExistence type="predicted"/>
<sequence>MVGQQQQQQHHYHHHHQAVDGKDTASRVVTRVNSQTYQTYQYHLLLVAFVAFLYGLYYQISNVYHEYATRHSKHHHQHDMYFSSFVPSTTSSHAPASSDAKYTRSVFLPYVHRFGTKGVPLVWVTMHGGKEDVRIHMPVDTGSTGLLIGAPLLPGIDPQAGTPGRQYLSSSNIVYVGRYLDLKLTFHGIGDVSAGARVPVLIVDKSWMCPWYDPLKHGFECPLGPEGQHPVERDVSGITYMGVGFGRNKNADGQRTAASWGNPFLNIDSINGTRLRPEEIKAGYVVSTKGIQLGLTRGNTRGYNFMELERGIAHAVDARDWAMPRMQFRVNGQRSIPGSALIDTGIAQMYIRAEDSMPLPEVVIKNPKEGGTPTVQRVKNGTRIAIDFGAWASEELCEVAASYSFEVGQDSMMAPSYVVPGKQEPPPYVNTGRNFLKGCSIAFDAVDGRLGFRPVQRFQSMI</sequence>
<keyword evidence="4" id="KW-1185">Reference proteome</keyword>
<dbReference type="Proteomes" id="UP000756921">
    <property type="component" value="Unassembled WGS sequence"/>
</dbReference>
<comment type="caution">
    <text evidence="3">The sequence shown here is derived from an EMBL/GenBank/DDBJ whole genome shotgun (WGS) entry which is preliminary data.</text>
</comment>
<keyword evidence="2" id="KW-1133">Transmembrane helix</keyword>
<evidence type="ECO:0000313" key="3">
    <source>
        <dbReference type="EMBL" id="KAF9733513.1"/>
    </source>
</evidence>
<feature type="transmembrane region" description="Helical" evidence="2">
    <location>
        <begin position="40"/>
        <end position="60"/>
    </location>
</feature>
<accession>A0A9P6GEA3</accession>
<dbReference type="OrthoDB" id="5291209at2759"/>
<evidence type="ECO:0000256" key="2">
    <source>
        <dbReference type="SAM" id="Phobius"/>
    </source>
</evidence>
<keyword evidence="2" id="KW-0472">Membrane</keyword>
<evidence type="ECO:0000313" key="4">
    <source>
        <dbReference type="Proteomes" id="UP000756921"/>
    </source>
</evidence>